<dbReference type="InterPro" id="IPR036910">
    <property type="entry name" value="HMG_box_dom_sf"/>
</dbReference>
<evidence type="ECO:0000313" key="6">
    <source>
        <dbReference type="EMBL" id="CAK9035777.1"/>
    </source>
</evidence>
<feature type="domain" description="Response regulatory" evidence="4">
    <location>
        <begin position="265"/>
        <end position="388"/>
    </location>
</feature>
<evidence type="ECO:0000313" key="7">
    <source>
        <dbReference type="Proteomes" id="UP001642464"/>
    </source>
</evidence>
<comment type="caution">
    <text evidence="6">The sequence shown here is derived from an EMBL/GenBank/DDBJ whole genome shotgun (WGS) entry which is preliminary data.</text>
</comment>
<feature type="region of interest" description="Disordered" evidence="3">
    <location>
        <begin position="122"/>
        <end position="224"/>
    </location>
</feature>
<feature type="compositionally biased region" description="Polar residues" evidence="3">
    <location>
        <begin position="149"/>
        <end position="162"/>
    </location>
</feature>
<feature type="compositionally biased region" description="Basic and acidic residues" evidence="3">
    <location>
        <begin position="122"/>
        <end position="133"/>
    </location>
</feature>
<feature type="non-terminal residue" evidence="6">
    <location>
        <position position="1"/>
    </location>
</feature>
<dbReference type="SMART" id="SM00448">
    <property type="entry name" value="REC"/>
    <property type="match status" value="1"/>
</dbReference>
<dbReference type="PROSITE" id="PS50110">
    <property type="entry name" value="RESPONSE_REGULATORY"/>
    <property type="match status" value="1"/>
</dbReference>
<feature type="domain" description="HMG box" evidence="5">
    <location>
        <begin position="48"/>
        <end position="123"/>
    </location>
</feature>
<dbReference type="Proteomes" id="UP001642464">
    <property type="component" value="Unassembled WGS sequence"/>
</dbReference>
<evidence type="ECO:0000256" key="3">
    <source>
        <dbReference type="SAM" id="MobiDB-lite"/>
    </source>
</evidence>
<feature type="compositionally biased region" description="Basic and acidic residues" evidence="3">
    <location>
        <begin position="193"/>
        <end position="203"/>
    </location>
</feature>
<feature type="DNA-binding region" description="HMG box" evidence="2">
    <location>
        <begin position="48"/>
        <end position="123"/>
    </location>
</feature>
<sequence length="439" mass="47704">PYIASPMGMYSVDVVNNDLLGANVTMYQASNLGRRKARKRRAKDPNAPKPARYAWNFFFKEHYKKIRSKGASGVHFDVQKAFTDIGHSLGEKWKALTAAEREPYVELARKDKLRFEEEMREYAKNGSLKREDSANQEAEELSEVKAEETPTTASPRDSNSSPMDKKKRKVSDQEPTGPADKDESTEAAAKKPRTADLAEDGKPETAAASVAATDPAANGSGEDHVNDADIELKRAKADKQQQAEPPKAAKEVAVSDANMTEMTADVLVTDDDETFIVMMSATLRRLHVKQGYQNLNIHVAKNGQEALKKIVDEKQRFAIVTMDKEMNDDLGGVETVKQMRDAGYDGCVLGVTGDEGAAESQFDQVGADATLFKNQQGLFSKVHNILVEKLNDTGTPSSPTSATKPANKTSSTSSSSEAADKAAAAPPATTTSEAEPTKK</sequence>
<dbReference type="SMART" id="SM00398">
    <property type="entry name" value="HMG"/>
    <property type="match status" value="1"/>
</dbReference>
<proteinExistence type="predicted"/>
<keyword evidence="1" id="KW-0597">Phosphoprotein</keyword>
<protein>
    <submittedName>
        <fullName evidence="6">Non-histone chromosomal protein 6</fullName>
    </submittedName>
</protein>
<organism evidence="6 7">
    <name type="scientific">Durusdinium trenchii</name>
    <dbReference type="NCBI Taxonomy" id="1381693"/>
    <lineage>
        <taxon>Eukaryota</taxon>
        <taxon>Sar</taxon>
        <taxon>Alveolata</taxon>
        <taxon>Dinophyceae</taxon>
        <taxon>Suessiales</taxon>
        <taxon>Symbiodiniaceae</taxon>
        <taxon>Durusdinium</taxon>
    </lineage>
</organism>
<dbReference type="PANTHER" id="PTHR46691:SF1">
    <property type="entry name" value="AT-RICH INTERACTIVE DOMAIN-CONTAINING PROTEIN 2"/>
    <property type="match status" value="1"/>
</dbReference>
<evidence type="ECO:0000256" key="1">
    <source>
        <dbReference type="PROSITE-ProRule" id="PRU00169"/>
    </source>
</evidence>
<keyword evidence="2" id="KW-0238">DNA-binding</keyword>
<dbReference type="SUPFAM" id="SSF52172">
    <property type="entry name" value="CheY-like"/>
    <property type="match status" value="1"/>
</dbReference>
<dbReference type="InterPro" id="IPR009071">
    <property type="entry name" value="HMG_box_dom"/>
</dbReference>
<dbReference type="InterPro" id="IPR011006">
    <property type="entry name" value="CheY-like_superfamily"/>
</dbReference>
<dbReference type="PANTHER" id="PTHR46691">
    <property type="entry name" value="HIGH MOBILITY GROUP B PROTEIN 9"/>
    <property type="match status" value="1"/>
</dbReference>
<keyword evidence="7" id="KW-1185">Reference proteome</keyword>
<name>A0ABP0LAJ8_9DINO</name>
<feature type="compositionally biased region" description="Low complexity" evidence="3">
    <location>
        <begin position="400"/>
        <end position="439"/>
    </location>
</feature>
<accession>A0ABP0LAJ8</accession>
<evidence type="ECO:0000256" key="2">
    <source>
        <dbReference type="PROSITE-ProRule" id="PRU00267"/>
    </source>
</evidence>
<feature type="region of interest" description="Disordered" evidence="3">
    <location>
        <begin position="390"/>
        <end position="439"/>
    </location>
</feature>
<dbReference type="EMBL" id="CAXAMM010015216">
    <property type="protein sequence ID" value="CAK9035777.1"/>
    <property type="molecule type" value="Genomic_DNA"/>
</dbReference>
<feature type="compositionally biased region" description="Low complexity" evidence="3">
    <location>
        <begin position="206"/>
        <end position="217"/>
    </location>
</feature>
<dbReference type="InterPro" id="IPR001789">
    <property type="entry name" value="Sig_transdc_resp-reg_receiver"/>
</dbReference>
<evidence type="ECO:0000259" key="5">
    <source>
        <dbReference type="PROSITE" id="PS50118"/>
    </source>
</evidence>
<dbReference type="Pfam" id="PF09011">
    <property type="entry name" value="HMG_box_2"/>
    <property type="match status" value="1"/>
</dbReference>
<feature type="modified residue" description="4-aspartylphosphate" evidence="1">
    <location>
        <position position="323"/>
    </location>
</feature>
<dbReference type="PROSITE" id="PS50118">
    <property type="entry name" value="HMG_BOX_2"/>
    <property type="match status" value="1"/>
</dbReference>
<gene>
    <name evidence="6" type="ORF">SCF082_LOCUS21444</name>
</gene>
<dbReference type="Gene3D" id="1.10.30.10">
    <property type="entry name" value="High mobility group box domain"/>
    <property type="match status" value="1"/>
</dbReference>
<keyword evidence="2" id="KW-0539">Nucleus</keyword>
<evidence type="ECO:0000259" key="4">
    <source>
        <dbReference type="PROSITE" id="PS50110"/>
    </source>
</evidence>
<dbReference type="SUPFAM" id="SSF47095">
    <property type="entry name" value="HMG-box"/>
    <property type="match status" value="1"/>
</dbReference>
<reference evidence="6 7" key="1">
    <citation type="submission" date="2024-02" db="EMBL/GenBank/DDBJ databases">
        <authorList>
            <person name="Chen Y."/>
            <person name="Shah S."/>
            <person name="Dougan E. K."/>
            <person name="Thang M."/>
            <person name="Chan C."/>
        </authorList>
    </citation>
    <scope>NUCLEOTIDE SEQUENCE [LARGE SCALE GENOMIC DNA]</scope>
</reference>
<dbReference type="Gene3D" id="3.40.50.2300">
    <property type="match status" value="1"/>
</dbReference>